<keyword evidence="9 14" id="KW-0862">Zinc</keyword>
<evidence type="ECO:0000256" key="15">
    <source>
        <dbReference type="RuleBase" id="RU003651"/>
    </source>
</evidence>
<dbReference type="GO" id="GO:0008237">
    <property type="term" value="F:metallopeptidase activity"/>
    <property type="evidence" value="ECO:0007669"/>
    <property type="project" value="UniProtKB-KW"/>
</dbReference>
<evidence type="ECO:0000256" key="11">
    <source>
        <dbReference type="ARBA" id="ARBA00022989"/>
    </source>
</evidence>
<dbReference type="InterPro" id="IPR005936">
    <property type="entry name" value="FtsH"/>
</dbReference>
<feature type="transmembrane region" description="Helical" evidence="14">
    <location>
        <begin position="107"/>
        <end position="129"/>
    </location>
</feature>
<dbReference type="Pfam" id="PF01434">
    <property type="entry name" value="Peptidase_M41"/>
    <property type="match status" value="1"/>
</dbReference>
<evidence type="ECO:0000256" key="4">
    <source>
        <dbReference type="ARBA" id="ARBA00022670"/>
    </source>
</evidence>
<feature type="transmembrane region" description="Helical" evidence="14">
    <location>
        <begin position="12"/>
        <end position="28"/>
    </location>
</feature>
<dbReference type="RefSeq" id="WP_123311037.1">
    <property type="nucleotide sequence ID" value="NZ_JBBKAP010000054.1"/>
</dbReference>
<evidence type="ECO:0000256" key="7">
    <source>
        <dbReference type="ARBA" id="ARBA00022741"/>
    </source>
</evidence>
<evidence type="ECO:0000256" key="12">
    <source>
        <dbReference type="ARBA" id="ARBA00023049"/>
    </source>
</evidence>
<keyword evidence="5 14" id="KW-0812">Transmembrane</keyword>
<dbReference type="Proteomes" id="UP001370299">
    <property type="component" value="Unassembled WGS sequence"/>
</dbReference>
<evidence type="ECO:0000256" key="13">
    <source>
        <dbReference type="ARBA" id="ARBA00023136"/>
    </source>
</evidence>
<comment type="cofactor">
    <cofactor evidence="14">
        <name>Zn(2+)</name>
        <dbReference type="ChEBI" id="CHEBI:29105"/>
    </cofactor>
    <text evidence="14">Binds 1 zinc ion per subunit.</text>
</comment>
<keyword evidence="7 14" id="KW-0547">Nucleotide-binding</keyword>
<dbReference type="Pfam" id="PF06480">
    <property type="entry name" value="FtsH_ext"/>
    <property type="match status" value="1"/>
</dbReference>
<comment type="function">
    <text evidence="14">Acts as a processive, ATP-dependent zinc metallopeptidase for both cytoplasmic and membrane proteins. Plays a role in the quality control of integral membrane proteins.</text>
</comment>
<dbReference type="PANTHER" id="PTHR23076">
    <property type="entry name" value="METALLOPROTEASE M41 FTSH"/>
    <property type="match status" value="1"/>
</dbReference>
<dbReference type="NCBIfam" id="TIGR01241">
    <property type="entry name" value="FtsH_fam"/>
    <property type="match status" value="1"/>
</dbReference>
<accession>A0ABU8Y9I4</accession>
<evidence type="ECO:0000256" key="3">
    <source>
        <dbReference type="ARBA" id="ARBA00022475"/>
    </source>
</evidence>
<name>A0ABU8Y9I4_9MICO</name>
<evidence type="ECO:0000256" key="9">
    <source>
        <dbReference type="ARBA" id="ARBA00022833"/>
    </source>
</evidence>
<dbReference type="PROSITE" id="PS00674">
    <property type="entry name" value="AAA"/>
    <property type="match status" value="1"/>
</dbReference>
<evidence type="ECO:0000256" key="14">
    <source>
        <dbReference type="HAMAP-Rule" id="MF_01458"/>
    </source>
</evidence>
<evidence type="ECO:0000313" key="19">
    <source>
        <dbReference type="Proteomes" id="UP001370299"/>
    </source>
</evidence>
<dbReference type="Gene3D" id="1.20.58.760">
    <property type="entry name" value="Peptidase M41"/>
    <property type="match status" value="1"/>
</dbReference>
<keyword evidence="13 14" id="KW-0472">Membrane</keyword>
<feature type="binding site" evidence="14">
    <location>
        <position position="426"/>
    </location>
    <ligand>
        <name>Zn(2+)</name>
        <dbReference type="ChEBI" id="CHEBI:29105"/>
        <note>catalytic</note>
    </ligand>
</feature>
<comment type="similarity">
    <text evidence="14">In the central section; belongs to the AAA ATPase family.</text>
</comment>
<dbReference type="SUPFAM" id="SSF52540">
    <property type="entry name" value="P-loop containing nucleoside triphosphate hydrolases"/>
    <property type="match status" value="1"/>
</dbReference>
<evidence type="ECO:0000259" key="17">
    <source>
        <dbReference type="SMART" id="SM00382"/>
    </source>
</evidence>
<keyword evidence="4 14" id="KW-0645">Protease</keyword>
<dbReference type="EMBL" id="JBBLYY010000042">
    <property type="protein sequence ID" value="MEK0171417.1"/>
    <property type="molecule type" value="Genomic_DNA"/>
</dbReference>
<dbReference type="EC" id="3.4.24.-" evidence="14"/>
<evidence type="ECO:0000313" key="18">
    <source>
        <dbReference type="EMBL" id="MEK0171417.1"/>
    </source>
</evidence>
<dbReference type="InterPro" id="IPR003959">
    <property type="entry name" value="ATPase_AAA_core"/>
</dbReference>
<feature type="compositionally biased region" description="Low complexity" evidence="16">
    <location>
        <begin position="632"/>
        <end position="646"/>
    </location>
</feature>
<comment type="subunit">
    <text evidence="14">Homohexamer.</text>
</comment>
<gene>
    <name evidence="14 18" type="primary">ftsH</name>
    <name evidence="18" type="ORF">WMN62_08045</name>
</gene>
<dbReference type="Pfam" id="PF00004">
    <property type="entry name" value="AAA"/>
    <property type="match status" value="1"/>
</dbReference>
<reference evidence="18 19" key="1">
    <citation type="submission" date="2024-03" db="EMBL/GenBank/DDBJ databases">
        <title>Whole genomes of four grape xylem sap localized bacterial endophytes.</title>
        <authorList>
            <person name="Kumar G."/>
            <person name="Savka M.A."/>
        </authorList>
    </citation>
    <scope>NUCLEOTIDE SEQUENCE [LARGE SCALE GENOMIC DNA]</scope>
    <source>
        <strain evidence="18 19">RIT_GXS8</strain>
    </source>
</reference>
<evidence type="ECO:0000256" key="1">
    <source>
        <dbReference type="ARBA" id="ARBA00004370"/>
    </source>
</evidence>
<keyword evidence="11 14" id="KW-1133">Transmembrane helix</keyword>
<evidence type="ECO:0000256" key="2">
    <source>
        <dbReference type="ARBA" id="ARBA00010044"/>
    </source>
</evidence>
<feature type="binding site" evidence="14">
    <location>
        <begin position="200"/>
        <end position="207"/>
    </location>
    <ligand>
        <name>ATP</name>
        <dbReference type="ChEBI" id="CHEBI:30616"/>
    </ligand>
</feature>
<keyword evidence="12 14" id="KW-0482">Metalloprotease</keyword>
<dbReference type="SUPFAM" id="SSF140990">
    <property type="entry name" value="FtsH protease domain-like"/>
    <property type="match status" value="1"/>
</dbReference>
<comment type="caution">
    <text evidence="18">The sequence shown here is derived from an EMBL/GenBank/DDBJ whole genome shotgun (WGS) entry which is preliminary data.</text>
</comment>
<comment type="similarity">
    <text evidence="15">Belongs to the AAA ATPase family.</text>
</comment>
<feature type="domain" description="AAA+ ATPase" evidence="17">
    <location>
        <begin position="192"/>
        <end position="331"/>
    </location>
</feature>
<evidence type="ECO:0000256" key="5">
    <source>
        <dbReference type="ARBA" id="ARBA00022692"/>
    </source>
</evidence>
<dbReference type="InterPro" id="IPR027417">
    <property type="entry name" value="P-loop_NTPase"/>
</dbReference>
<dbReference type="Gene3D" id="3.40.50.300">
    <property type="entry name" value="P-loop containing nucleotide triphosphate hydrolases"/>
    <property type="match status" value="1"/>
</dbReference>
<dbReference type="InterPro" id="IPR003593">
    <property type="entry name" value="AAA+_ATPase"/>
</dbReference>
<protein>
    <recommendedName>
        <fullName evidence="14">ATP-dependent zinc metalloprotease FtsH</fullName>
        <ecNumber evidence="14">3.4.24.-</ecNumber>
    </recommendedName>
</protein>
<dbReference type="CDD" id="cd19501">
    <property type="entry name" value="RecA-like_FtsH"/>
    <property type="match status" value="1"/>
</dbReference>
<keyword evidence="6 14" id="KW-0479">Metal-binding</keyword>
<feature type="binding site" evidence="14">
    <location>
        <position position="422"/>
    </location>
    <ligand>
        <name>Zn(2+)</name>
        <dbReference type="ChEBI" id="CHEBI:29105"/>
        <note>catalytic</note>
    </ligand>
</feature>
<dbReference type="PANTHER" id="PTHR23076:SF97">
    <property type="entry name" value="ATP-DEPENDENT ZINC METALLOPROTEASE YME1L1"/>
    <property type="match status" value="1"/>
</dbReference>
<dbReference type="Gene3D" id="1.10.8.60">
    <property type="match status" value="1"/>
</dbReference>
<dbReference type="Pfam" id="PF17862">
    <property type="entry name" value="AAA_lid_3"/>
    <property type="match status" value="1"/>
</dbReference>
<feature type="binding site" evidence="14">
    <location>
        <position position="498"/>
    </location>
    <ligand>
        <name>Zn(2+)</name>
        <dbReference type="ChEBI" id="CHEBI:29105"/>
        <note>catalytic</note>
    </ligand>
</feature>
<dbReference type="SMART" id="SM00382">
    <property type="entry name" value="AAA"/>
    <property type="match status" value="1"/>
</dbReference>
<dbReference type="InterPro" id="IPR003960">
    <property type="entry name" value="ATPase_AAA_CS"/>
</dbReference>
<dbReference type="InterPro" id="IPR011546">
    <property type="entry name" value="Pept_M41_FtsH_extracell"/>
</dbReference>
<dbReference type="HAMAP" id="MF_01458">
    <property type="entry name" value="FtsH"/>
    <property type="match status" value="1"/>
</dbReference>
<comment type="subcellular location">
    <subcellularLocation>
        <location evidence="14">Cell membrane</location>
        <topology evidence="14">Multi-pass membrane protein</topology>
        <orientation evidence="14">Cytoplasmic side</orientation>
    </subcellularLocation>
    <subcellularLocation>
        <location evidence="1">Membrane</location>
    </subcellularLocation>
</comment>
<evidence type="ECO:0000256" key="16">
    <source>
        <dbReference type="SAM" id="MobiDB-lite"/>
    </source>
</evidence>
<evidence type="ECO:0000256" key="10">
    <source>
        <dbReference type="ARBA" id="ARBA00022840"/>
    </source>
</evidence>
<feature type="active site" evidence="14">
    <location>
        <position position="423"/>
    </location>
</feature>
<comment type="similarity">
    <text evidence="2 14">In the C-terminal section; belongs to the peptidase M41 family.</text>
</comment>
<evidence type="ECO:0000256" key="6">
    <source>
        <dbReference type="ARBA" id="ARBA00022723"/>
    </source>
</evidence>
<keyword evidence="19" id="KW-1185">Reference proteome</keyword>
<keyword evidence="10 14" id="KW-0067">ATP-binding</keyword>
<dbReference type="InterPro" id="IPR037219">
    <property type="entry name" value="Peptidase_M41-like"/>
</dbReference>
<dbReference type="InterPro" id="IPR000642">
    <property type="entry name" value="Peptidase_M41"/>
</dbReference>
<feature type="region of interest" description="Disordered" evidence="16">
    <location>
        <begin position="613"/>
        <end position="662"/>
    </location>
</feature>
<evidence type="ECO:0000256" key="8">
    <source>
        <dbReference type="ARBA" id="ARBA00022801"/>
    </source>
</evidence>
<proteinExistence type="inferred from homology"/>
<organism evidence="18 19">
    <name type="scientific">Curtobacterium citreum</name>
    <dbReference type="NCBI Taxonomy" id="2036"/>
    <lineage>
        <taxon>Bacteria</taxon>
        <taxon>Bacillati</taxon>
        <taxon>Actinomycetota</taxon>
        <taxon>Actinomycetes</taxon>
        <taxon>Micrococcales</taxon>
        <taxon>Microbacteriaceae</taxon>
        <taxon>Curtobacterium</taxon>
    </lineage>
</organism>
<dbReference type="InterPro" id="IPR041569">
    <property type="entry name" value="AAA_lid_3"/>
</dbReference>
<keyword evidence="8 14" id="KW-0378">Hydrolase</keyword>
<keyword evidence="3 14" id="KW-1003">Cell membrane</keyword>
<sequence>MNFKRIFRGPYLYVLIALAGIFIGWSVISQGSTTEVSTQKGLEQLADSKVSSAIVNSTEQRVDLTLRDGDKQEQFYYSTPRGEEVIQAVNDANLPKGYDDRVQQGNWFLSLLGVLLPFLIIGALFWFLLSSAQGGGSKVMQFGKSKAKINNKENPQVSFADVAGSDEAIEELHEIKEFLKEPAKFQAVGAKIPKGVLLYGPPGTGKTLLARAVAGEAGVPFYSISGSDFVEMFVGVGASRVRDLFEQAKANSPAIVFIDEIDAVGRHRGAGIGGGNDEREQTLNQLLVEMDGFDGKTNVILIAATNRPDVLDPALLRPGRFDRQIGVDAPGMAGRKQILEVHAKGKPLAASVDLELLARKTPGFTGADLANVLNEAALLTARSNAQLIDNRALDEAVDRVMAGPQRRTRIMSDQERLITAYHEGGHALAAAAMRHTDPVTKITILPRGRALGYTMVLPLEDKYSVTRNELLDQLTYAMGGRVAEEIVFHDPTTGASNDIEKATGTARKMVTEYGMSQAVGSVKLGSGSSEPFVGRDMSGGTGRDYSENIAQTVDAETRALLEAAHNEAYQVLNDNRDILDRLAGELLEKETLDAPELVEIFKDVRKLPERPQWLSSDKRPVSNLPAIDVPGQAAATAADQSDSESTSKPRRRPFGNPGIAPA</sequence>